<dbReference type="Proteomes" id="UP000230671">
    <property type="component" value="Unassembled WGS sequence"/>
</dbReference>
<dbReference type="FunFam" id="3.40.50.970:FF:000022">
    <property type="entry name" value="2-oxoglutarate ferredoxin oxidoreductase alpha subunit"/>
    <property type="match status" value="1"/>
</dbReference>
<dbReference type="SUPFAM" id="SSF52518">
    <property type="entry name" value="Thiamin diphosphate-binding fold (THDP-binding)"/>
    <property type="match status" value="1"/>
</dbReference>
<feature type="domain" description="Pyruvate/ketoisovalerate oxidoreductase catalytic" evidence="2">
    <location>
        <begin position="23"/>
        <end position="82"/>
    </location>
</feature>
<dbReference type="Gene3D" id="3.40.920.10">
    <property type="entry name" value="Pyruvate-ferredoxin oxidoreductase, PFOR, domain III"/>
    <property type="match status" value="1"/>
</dbReference>
<dbReference type="InterPro" id="IPR002880">
    <property type="entry name" value="Pyrv_Fd/Flavodoxin_OxRdtase_N"/>
</dbReference>
<dbReference type="AlphaFoldDB" id="A0A2H0B038"/>
<dbReference type="InterPro" id="IPR002869">
    <property type="entry name" value="Pyrv_flavodox_OxRed_cen"/>
</dbReference>
<evidence type="ECO:0000313" key="4">
    <source>
        <dbReference type="EMBL" id="PIP50981.1"/>
    </source>
</evidence>
<dbReference type="PANTHER" id="PTHR32154">
    <property type="entry name" value="PYRUVATE-FLAVODOXIN OXIDOREDUCTASE-RELATED"/>
    <property type="match status" value="1"/>
</dbReference>
<dbReference type="CDD" id="cd07034">
    <property type="entry name" value="TPP_PYR_PFOR_IOR-alpha_like"/>
    <property type="match status" value="1"/>
</dbReference>
<feature type="non-terminal residue" evidence="4">
    <location>
        <position position="364"/>
    </location>
</feature>
<feature type="domain" description="Pyruvate flavodoxin/ferredoxin oxidoreductase pyrimidine binding" evidence="3">
    <location>
        <begin position="122"/>
        <end position="353"/>
    </location>
</feature>
<dbReference type="Pfam" id="PF01558">
    <property type="entry name" value="POR"/>
    <property type="match status" value="1"/>
</dbReference>
<accession>A0A2H0B038</accession>
<dbReference type="PANTHER" id="PTHR32154:SF20">
    <property type="entry name" value="2-OXOGLUTARATE OXIDOREDUCTASE SUBUNIT KORA"/>
    <property type="match status" value="1"/>
</dbReference>
<proteinExistence type="predicted"/>
<sequence>NESISFHQKELKKDGVIFDESCLPMTQITKEINAPAITRTSVALGATCYYFNLEIENLEKIFKEAFGEKAEINIKLAKKGYQYLKTKNFKQKPRRLKGSGLRPKASEKKKILIDGNQALALGLIKAGLNVYFAYPMTPATSILHFLAKKEKELGLKVVQPENEIAVINMAIGAAYTGQKVAVGTSGGGFDLMQEAMSLAGMAEIPLVIAVSQRPGPSTGVPTYTSQSDLRSTRFSGHGEFPRILLAPGDPEEAYLLGAQALNLAWEYQAPVIVLLDKHLSESLMTSFFDSSKIKIENGKIAHNPKDYKRFETTSDGISPMAFPGMKNVVVKATSYEHDEQGITTEDSQIIKEMQEKRFKKLQLL</sequence>
<dbReference type="GO" id="GO:0006979">
    <property type="term" value="P:response to oxidative stress"/>
    <property type="evidence" value="ECO:0007669"/>
    <property type="project" value="TreeGrafter"/>
</dbReference>
<gene>
    <name evidence="4" type="ORF">COX11_01145</name>
</gene>
<dbReference type="Pfam" id="PF01855">
    <property type="entry name" value="POR_N"/>
    <property type="match status" value="1"/>
</dbReference>
<dbReference type="InterPro" id="IPR019752">
    <property type="entry name" value="Pyrv/ketoisovalerate_OxRed_cat"/>
</dbReference>
<dbReference type="EMBL" id="PCSO01000051">
    <property type="protein sequence ID" value="PIP50981.1"/>
    <property type="molecule type" value="Genomic_DNA"/>
</dbReference>
<keyword evidence="4" id="KW-0670">Pyruvate</keyword>
<evidence type="ECO:0000259" key="2">
    <source>
        <dbReference type="Pfam" id="PF01558"/>
    </source>
</evidence>
<evidence type="ECO:0000313" key="5">
    <source>
        <dbReference type="Proteomes" id="UP000230671"/>
    </source>
</evidence>
<name>A0A2H0B038_9BACT</name>
<protein>
    <submittedName>
        <fullName evidence="4">Pyruvate ferredoxin oxidoreductase</fullName>
    </submittedName>
</protein>
<comment type="caution">
    <text evidence="4">The sequence shown here is derived from an EMBL/GenBank/DDBJ whole genome shotgun (WGS) entry which is preliminary data.</text>
</comment>
<organism evidence="4 5">
    <name type="scientific">Candidatus Berkelbacteria bacterium CG23_combo_of_CG06-09_8_20_14_all_41_73</name>
    <dbReference type="NCBI Taxonomy" id="1974519"/>
    <lineage>
        <taxon>Bacteria</taxon>
        <taxon>Candidatus Berkelbacteria</taxon>
    </lineage>
</organism>
<feature type="non-terminal residue" evidence="4">
    <location>
        <position position="1"/>
    </location>
</feature>
<reference evidence="4 5" key="1">
    <citation type="submission" date="2017-09" db="EMBL/GenBank/DDBJ databases">
        <title>Depth-based differentiation of microbial function through sediment-hosted aquifers and enrichment of novel symbionts in the deep terrestrial subsurface.</title>
        <authorList>
            <person name="Probst A.J."/>
            <person name="Ladd B."/>
            <person name="Jarett J.K."/>
            <person name="Geller-Mcgrath D.E."/>
            <person name="Sieber C.M."/>
            <person name="Emerson J.B."/>
            <person name="Anantharaman K."/>
            <person name="Thomas B.C."/>
            <person name="Malmstrom R."/>
            <person name="Stieglmeier M."/>
            <person name="Klingl A."/>
            <person name="Woyke T."/>
            <person name="Ryan C.M."/>
            <person name="Banfield J.F."/>
        </authorList>
    </citation>
    <scope>NUCLEOTIDE SEQUENCE [LARGE SCALE GENOMIC DNA]</scope>
    <source>
        <strain evidence="4">CG23_combo_of_CG06-09_8_20_14_all_41_73</strain>
    </source>
</reference>
<evidence type="ECO:0000259" key="3">
    <source>
        <dbReference type="Pfam" id="PF01855"/>
    </source>
</evidence>
<dbReference type="GO" id="GO:0016903">
    <property type="term" value="F:oxidoreductase activity, acting on the aldehyde or oxo group of donors"/>
    <property type="evidence" value="ECO:0007669"/>
    <property type="project" value="InterPro"/>
</dbReference>
<dbReference type="InterPro" id="IPR029061">
    <property type="entry name" value="THDP-binding"/>
</dbReference>
<dbReference type="InterPro" id="IPR050722">
    <property type="entry name" value="Pyruvate:ferred/Flavod_OxRd"/>
</dbReference>
<dbReference type="Gene3D" id="3.40.50.970">
    <property type="match status" value="1"/>
</dbReference>
<evidence type="ECO:0000256" key="1">
    <source>
        <dbReference type="ARBA" id="ARBA00023002"/>
    </source>
</evidence>
<keyword evidence="1" id="KW-0560">Oxidoreductase</keyword>